<feature type="chain" id="PRO_5029008056" evidence="2">
    <location>
        <begin position="21"/>
        <end position="245"/>
    </location>
</feature>
<name>A0A7D5Z908_9NEIS</name>
<feature type="signal peptide" evidence="2">
    <location>
        <begin position="1"/>
        <end position="20"/>
    </location>
</feature>
<dbReference type="InterPro" id="IPR001638">
    <property type="entry name" value="Solute-binding_3/MltF_N"/>
</dbReference>
<dbReference type="Proteomes" id="UP000510822">
    <property type="component" value="Chromosome"/>
</dbReference>
<protein>
    <submittedName>
        <fullName evidence="4">Transporter substrate-binding domain-containing protein</fullName>
    </submittedName>
</protein>
<gene>
    <name evidence="4" type="ORF">HZU75_13090</name>
</gene>
<dbReference type="Gene3D" id="3.40.190.10">
    <property type="entry name" value="Periplasmic binding protein-like II"/>
    <property type="match status" value="2"/>
</dbReference>
<accession>A0A7D5Z908</accession>
<organism evidence="4 5">
    <name type="scientific">Chitinibacter fontanus</name>
    <dbReference type="NCBI Taxonomy" id="1737446"/>
    <lineage>
        <taxon>Bacteria</taxon>
        <taxon>Pseudomonadati</taxon>
        <taxon>Pseudomonadota</taxon>
        <taxon>Betaproteobacteria</taxon>
        <taxon>Neisseriales</taxon>
        <taxon>Chitinibacteraceae</taxon>
        <taxon>Chitinibacter</taxon>
    </lineage>
</organism>
<dbReference type="PANTHER" id="PTHR35936:SF6">
    <property type="entry name" value="AMINO ACID ABC TRANSPORTER SUBSTRATE-BINDING PAAT FAMILY PROTEIN"/>
    <property type="match status" value="1"/>
</dbReference>
<dbReference type="Pfam" id="PF00497">
    <property type="entry name" value="SBP_bac_3"/>
    <property type="match status" value="1"/>
</dbReference>
<feature type="domain" description="Solute-binding protein family 3/N-terminal" evidence="3">
    <location>
        <begin position="36"/>
        <end position="245"/>
    </location>
</feature>
<evidence type="ECO:0000259" key="3">
    <source>
        <dbReference type="Pfam" id="PF00497"/>
    </source>
</evidence>
<evidence type="ECO:0000313" key="4">
    <source>
        <dbReference type="EMBL" id="QLI82382.1"/>
    </source>
</evidence>
<dbReference type="KEGG" id="cfon:HZU75_13090"/>
<dbReference type="EMBL" id="CP058952">
    <property type="protein sequence ID" value="QLI82382.1"/>
    <property type="molecule type" value="Genomic_DNA"/>
</dbReference>
<dbReference type="SUPFAM" id="SSF53850">
    <property type="entry name" value="Periplasmic binding protein-like II"/>
    <property type="match status" value="1"/>
</dbReference>
<evidence type="ECO:0000256" key="1">
    <source>
        <dbReference type="ARBA" id="ARBA00022729"/>
    </source>
</evidence>
<keyword evidence="5" id="KW-1185">Reference proteome</keyword>
<dbReference type="PANTHER" id="PTHR35936">
    <property type="entry name" value="MEMBRANE-BOUND LYTIC MUREIN TRANSGLYCOSYLASE F"/>
    <property type="match status" value="1"/>
</dbReference>
<evidence type="ECO:0000313" key="5">
    <source>
        <dbReference type="Proteomes" id="UP000510822"/>
    </source>
</evidence>
<proteinExistence type="predicted"/>
<dbReference type="AlphaFoldDB" id="A0A7D5Z908"/>
<sequence length="245" mass="27905">MKAMQRLVLGLSLFSYVPMAWPTTQARAVFLLSSGNSMPMLEVKNDQPQRGILKDVALALASELNRQAQFKVLPRKRLEQELVSGSADLYCYTMPKWLSADVQWSQPLIRNHDVIATRADTRPPKSLGELKGKPLGTVLGYVYPELEQTLGPAFRRDDGFSETQNLRKLLANRHNYLLISEAEWLYLRSNPTMRAQLNPDYLRISSYDNYCALSRKSSISLQSLNSAIAKLKKQNRFTAIQSQYY</sequence>
<dbReference type="RefSeq" id="WP_180306462.1">
    <property type="nucleotide sequence ID" value="NZ_CP058952.1"/>
</dbReference>
<keyword evidence="1 2" id="KW-0732">Signal</keyword>
<evidence type="ECO:0000256" key="2">
    <source>
        <dbReference type="SAM" id="SignalP"/>
    </source>
</evidence>
<reference evidence="4 5" key="1">
    <citation type="journal article" date="2016" name="Int. J. Syst. Evol. Microbiol.">
        <title>Chitinibacter fontanus sp. nov., isolated from a spring.</title>
        <authorList>
            <person name="Sheu S.Y."/>
            <person name="Li Y.S."/>
            <person name="Young C.C."/>
            <person name="Chen W.M."/>
        </authorList>
    </citation>
    <scope>NUCLEOTIDE SEQUENCE [LARGE SCALE GENOMIC DNA]</scope>
    <source>
        <strain evidence="4 5">STM-7</strain>
    </source>
</reference>